<dbReference type="EMBL" id="JAWDJX010000084">
    <property type="protein sequence ID" value="KAK3046666.1"/>
    <property type="molecule type" value="Genomic_DNA"/>
</dbReference>
<evidence type="ECO:0000313" key="1">
    <source>
        <dbReference type="EMBL" id="KAK3046666.1"/>
    </source>
</evidence>
<comment type="caution">
    <text evidence="1">The sequence shown here is derived from an EMBL/GenBank/DDBJ whole genome shotgun (WGS) entry which is preliminary data.</text>
</comment>
<dbReference type="AlphaFoldDB" id="A0AAJ0D5P7"/>
<reference evidence="1" key="1">
    <citation type="submission" date="2023-04" db="EMBL/GenBank/DDBJ databases">
        <title>Black Yeasts Isolated from many extreme environments.</title>
        <authorList>
            <person name="Coleine C."/>
            <person name="Stajich J.E."/>
            <person name="Selbmann L."/>
        </authorList>
    </citation>
    <scope>NUCLEOTIDE SEQUENCE</scope>
    <source>
        <strain evidence="1">CCFEE 5312</strain>
    </source>
</reference>
<organism evidence="1 2">
    <name type="scientific">Extremus antarcticus</name>
    <dbReference type="NCBI Taxonomy" id="702011"/>
    <lineage>
        <taxon>Eukaryota</taxon>
        <taxon>Fungi</taxon>
        <taxon>Dikarya</taxon>
        <taxon>Ascomycota</taxon>
        <taxon>Pezizomycotina</taxon>
        <taxon>Dothideomycetes</taxon>
        <taxon>Dothideomycetidae</taxon>
        <taxon>Mycosphaerellales</taxon>
        <taxon>Extremaceae</taxon>
        <taxon>Extremus</taxon>
    </lineage>
</organism>
<dbReference type="PANTHER" id="PTHR42085:SF1">
    <property type="entry name" value="F-BOX DOMAIN-CONTAINING PROTEIN"/>
    <property type="match status" value="1"/>
</dbReference>
<name>A0AAJ0D5P7_9PEZI</name>
<dbReference type="Proteomes" id="UP001271007">
    <property type="component" value="Unassembled WGS sequence"/>
</dbReference>
<dbReference type="InterPro" id="IPR038883">
    <property type="entry name" value="AN11006-like"/>
</dbReference>
<gene>
    <name evidence="1" type="ORF">LTR09_011880</name>
</gene>
<dbReference type="PANTHER" id="PTHR42085">
    <property type="entry name" value="F-BOX DOMAIN-CONTAINING PROTEIN"/>
    <property type="match status" value="1"/>
</dbReference>
<proteinExistence type="predicted"/>
<sequence>MATTSPLNRLFALPRELRDQIYTYVVTPKFTPVTPAKYVRCPWFDHTIRANYIQPAICRASRQLRLETLPIYYSSHIFSIDLYRSNRANATFWLTKIGDENARHLQRLELVSTTVARIHTKMSSYTTSVDIVGNFDVKGGGVKFAAYSWLRNKPEILDDAGDVRRVKEAEDVLRRALEEKFPDGLPRTVSGLTWLMERFSDFCESTAENPLRALNIF</sequence>
<accession>A0AAJ0D5P7</accession>
<protein>
    <submittedName>
        <fullName evidence="1">Uncharacterized protein</fullName>
    </submittedName>
</protein>
<evidence type="ECO:0000313" key="2">
    <source>
        <dbReference type="Proteomes" id="UP001271007"/>
    </source>
</evidence>
<keyword evidence="2" id="KW-1185">Reference proteome</keyword>